<dbReference type="NCBIfam" id="TIGR02487">
    <property type="entry name" value="NrdD"/>
    <property type="match status" value="1"/>
</dbReference>
<dbReference type="GO" id="GO:0031250">
    <property type="term" value="C:anaerobic ribonucleoside-triphosphate reductase complex"/>
    <property type="evidence" value="ECO:0007669"/>
    <property type="project" value="TreeGrafter"/>
</dbReference>
<reference evidence="5" key="1">
    <citation type="submission" date="2020-08" db="EMBL/GenBank/DDBJ databases">
        <title>Genomic Encyclopedia of Type Strains, Phase IV (KMG-IV): sequencing the most valuable type-strain genomes for metagenomic binning, comparative biology and taxonomic classification.</title>
        <authorList>
            <person name="Goeker M."/>
        </authorList>
    </citation>
    <scope>NUCLEOTIDE SEQUENCE [LARGE SCALE GENOMIC DNA]</scope>
    <source>
        <strain evidence="5">DSM 105720</strain>
    </source>
</reference>
<dbReference type="EC" id="1.17.4.2" evidence="5"/>
<dbReference type="InterPro" id="IPR012833">
    <property type="entry name" value="NrdD"/>
</dbReference>
<dbReference type="PANTHER" id="PTHR21075">
    <property type="entry name" value="ANAEROBIC RIBONUCLEOSIDE-TRIPHOSPHATE REDUCTASE"/>
    <property type="match status" value="1"/>
</dbReference>
<evidence type="ECO:0000256" key="2">
    <source>
        <dbReference type="ARBA" id="ARBA00022840"/>
    </source>
</evidence>
<evidence type="ECO:0000256" key="3">
    <source>
        <dbReference type="PROSITE-ProRule" id="PRU00492"/>
    </source>
</evidence>
<dbReference type="NCBIfam" id="NF005497">
    <property type="entry name" value="PRK07111.1"/>
    <property type="match status" value="1"/>
</dbReference>
<evidence type="ECO:0000313" key="5">
    <source>
        <dbReference type="EMBL" id="MBB4042263.1"/>
    </source>
</evidence>
<evidence type="ECO:0000259" key="4">
    <source>
        <dbReference type="PROSITE" id="PS51161"/>
    </source>
</evidence>
<feature type="domain" description="ATP-cone" evidence="4">
    <location>
        <begin position="6"/>
        <end position="94"/>
    </location>
</feature>
<dbReference type="Gene3D" id="3.20.70.20">
    <property type="match status" value="1"/>
</dbReference>
<dbReference type="PROSITE" id="PS51161">
    <property type="entry name" value="ATP_CONE"/>
    <property type="match status" value="1"/>
</dbReference>
<evidence type="ECO:0000313" key="6">
    <source>
        <dbReference type="Proteomes" id="UP000560658"/>
    </source>
</evidence>
<sequence>MNYAEICIIKRDGKREDFSISKIKNAISKAFSATGFQDEYQLIADVTMNVINQFSTPTITVEEIQDLVEKELMRVRPEVAKKYIIYREWRNTERDKKTQMKHVMDGIVAIDKNDVNLSNANMSSHTPAGQMMTFASEVTKDYTYKYLLPKRFAEAHQLGDIHIHDLDYYPTKTTTCIQYDMDDLFERGFRTKNGSIRTPQSIQSYATLATIIFQTNQNEQHGGQSIPAFDFFMAKGVRKSFYKHMSSLISFYVNLELGTQPDEKAIRKLLEAHLPSIQSTELERESFRIALIALQINLDKEHLIRIMDKAYTLTQKDTHQAMEGFIHNLNTMHSRGGNQVVFSSINYGTDTSSEGRMVIEELLKATIEGLGARGEVPVFPIQIFKVKDGVSYSDKDFAKAMAVENIEEAMKAKYEAPNFDLLLKACRTTSKALFPNFMFLDTEFNKNEKWDINDPKRYRYELATMGCRTRVFENIAGEKSSLGRGNLSFTTLNMPRLAIEARIKAESLVEDTRHKEAVEEKAKDLFLKSVRNLSKLIADQLYERYKYQRSALARQFPFMMGNDVWKGGGALNPNEQVGDVLRSGTLGIGFIGGHNAMVALYGQGHAHSQKSWDTLYEAVMEMNKVVDEYKAKYELNYSVLATPAEGLSGRFTKMDRRKYGKIPGVTDRDYYVNSFHVDVKEPISITDKIKSEAPFHAITKGGHITYVELDGEAQKNVRAIAKVVKVMHDEQVGYGSINHPVDTCHACGYKGVIYDKCPVCQSENIMRMRRITGYLTGDLSSWNSAKRAEEKDRIKHN</sequence>
<comment type="caution">
    <text evidence="5">The sequence shown here is derived from an EMBL/GenBank/DDBJ whole genome shotgun (WGS) entry which is preliminary data.</text>
</comment>
<keyword evidence="5" id="KW-0560">Oxidoreductase</keyword>
<dbReference type="SUPFAM" id="SSF51998">
    <property type="entry name" value="PFL-like glycyl radical enzymes"/>
    <property type="match status" value="1"/>
</dbReference>
<protein>
    <submittedName>
        <fullName evidence="5">Ribonucleoside-triphosphate reductase</fullName>
        <ecNumber evidence="5">1.17.4.2</ecNumber>
    </submittedName>
</protein>
<evidence type="ECO:0000256" key="1">
    <source>
        <dbReference type="ARBA" id="ARBA00022741"/>
    </source>
</evidence>
<proteinExistence type="predicted"/>
<dbReference type="Proteomes" id="UP000560658">
    <property type="component" value="Unassembled WGS sequence"/>
</dbReference>
<dbReference type="Pfam" id="PF13597">
    <property type="entry name" value="NRDD"/>
    <property type="match status" value="1"/>
</dbReference>
<organism evidence="5 6">
    <name type="scientific">Bacteroides reticulotermitis</name>
    <dbReference type="NCBI Taxonomy" id="1133319"/>
    <lineage>
        <taxon>Bacteria</taxon>
        <taxon>Pseudomonadati</taxon>
        <taxon>Bacteroidota</taxon>
        <taxon>Bacteroidia</taxon>
        <taxon>Bacteroidales</taxon>
        <taxon>Bacteroidaceae</taxon>
        <taxon>Bacteroides</taxon>
    </lineage>
</organism>
<accession>A0A840D211</accession>
<dbReference type="GO" id="GO:0004748">
    <property type="term" value="F:ribonucleoside-diphosphate reductase activity, thioredoxin disulfide as acceptor"/>
    <property type="evidence" value="ECO:0007669"/>
    <property type="project" value="TreeGrafter"/>
</dbReference>
<dbReference type="GO" id="GO:0009265">
    <property type="term" value="P:2'-deoxyribonucleotide biosynthetic process"/>
    <property type="evidence" value="ECO:0007669"/>
    <property type="project" value="TreeGrafter"/>
</dbReference>
<dbReference type="GO" id="GO:0008998">
    <property type="term" value="F:ribonucleoside-triphosphate reductase (thioredoxin) activity"/>
    <property type="evidence" value="ECO:0007669"/>
    <property type="project" value="UniProtKB-EC"/>
</dbReference>
<keyword evidence="6" id="KW-1185">Reference proteome</keyword>
<name>A0A840D211_9BACE</name>
<dbReference type="RefSeq" id="WP_183207433.1">
    <property type="nucleotide sequence ID" value="NZ_JACIER010000001.1"/>
</dbReference>
<keyword evidence="2 3" id="KW-0067">ATP-binding</keyword>
<dbReference type="AlphaFoldDB" id="A0A840D211"/>
<dbReference type="GO" id="GO:0005524">
    <property type="term" value="F:ATP binding"/>
    <property type="evidence" value="ECO:0007669"/>
    <property type="project" value="UniProtKB-UniRule"/>
</dbReference>
<keyword evidence="1 3" id="KW-0547">Nucleotide-binding</keyword>
<dbReference type="GO" id="GO:0006260">
    <property type="term" value="P:DNA replication"/>
    <property type="evidence" value="ECO:0007669"/>
    <property type="project" value="InterPro"/>
</dbReference>
<dbReference type="PANTHER" id="PTHR21075:SF0">
    <property type="entry name" value="ANAEROBIC RIBONUCLEOSIDE-TRIPHOSPHATE REDUCTASE"/>
    <property type="match status" value="1"/>
</dbReference>
<dbReference type="EMBL" id="JACIER010000001">
    <property type="protein sequence ID" value="MBB4042263.1"/>
    <property type="molecule type" value="Genomic_DNA"/>
</dbReference>
<dbReference type="Pfam" id="PF03477">
    <property type="entry name" value="ATP-cone"/>
    <property type="match status" value="1"/>
</dbReference>
<dbReference type="InterPro" id="IPR005144">
    <property type="entry name" value="ATP-cone_dom"/>
</dbReference>
<dbReference type="CDD" id="cd01675">
    <property type="entry name" value="RNR_III"/>
    <property type="match status" value="1"/>
</dbReference>
<gene>
    <name evidence="5" type="ORF">GGR06_000022</name>
</gene>